<keyword evidence="2" id="KW-1185">Reference proteome</keyword>
<comment type="caution">
    <text evidence="1">The sequence shown here is derived from an EMBL/GenBank/DDBJ whole genome shotgun (WGS) entry which is preliminary data.</text>
</comment>
<evidence type="ECO:0000313" key="1">
    <source>
        <dbReference type="EMBL" id="KAK7196344.1"/>
    </source>
</evidence>
<reference evidence="1 2" key="1">
    <citation type="journal article" date="2021" name="MBio">
        <title>A New Model Trypanosomatid, Novymonas esmeraldas: Genomic Perception of Its 'Candidatus Pandoraea novymonadis' Endosymbiont.</title>
        <authorList>
            <person name="Zakharova A."/>
            <person name="Saura A."/>
            <person name="Butenko A."/>
            <person name="Podesvova L."/>
            <person name="Warmusova S."/>
            <person name="Kostygov A.Y."/>
            <person name="Nenarokova A."/>
            <person name="Lukes J."/>
            <person name="Opperdoes F.R."/>
            <person name="Yurchenko V."/>
        </authorList>
    </citation>
    <scope>NUCLEOTIDE SEQUENCE [LARGE SCALE GENOMIC DNA]</scope>
    <source>
        <strain evidence="1 2">E262AT.01</strain>
    </source>
</reference>
<dbReference type="EMBL" id="JAECZO010000074">
    <property type="protein sequence ID" value="KAK7196344.1"/>
    <property type="molecule type" value="Genomic_DNA"/>
</dbReference>
<proteinExistence type="predicted"/>
<sequence>MSNRFYQKFYLRCGKCAAIQRSAQGYKPIANPILFKSDVHCRNFHDEQRRAAGYSGMLVTCRCDSCKRVHSSWSVMSAQQFLEAKLSMTPEERKERLWASRAAAVQS</sequence>
<protein>
    <submittedName>
        <fullName evidence="1">Uncharacterized protein</fullName>
    </submittedName>
</protein>
<dbReference type="Proteomes" id="UP001430356">
    <property type="component" value="Unassembled WGS sequence"/>
</dbReference>
<organism evidence="1 2">
    <name type="scientific">Novymonas esmeraldas</name>
    <dbReference type="NCBI Taxonomy" id="1808958"/>
    <lineage>
        <taxon>Eukaryota</taxon>
        <taxon>Discoba</taxon>
        <taxon>Euglenozoa</taxon>
        <taxon>Kinetoplastea</taxon>
        <taxon>Metakinetoplastina</taxon>
        <taxon>Trypanosomatida</taxon>
        <taxon>Trypanosomatidae</taxon>
        <taxon>Novymonas</taxon>
    </lineage>
</organism>
<gene>
    <name evidence="1" type="ORF">NESM_000570700</name>
</gene>
<name>A0AAW0ERK5_9TRYP</name>
<dbReference type="AlphaFoldDB" id="A0AAW0ERK5"/>
<evidence type="ECO:0000313" key="2">
    <source>
        <dbReference type="Proteomes" id="UP001430356"/>
    </source>
</evidence>
<accession>A0AAW0ERK5</accession>